<dbReference type="Proteomes" id="UP001517388">
    <property type="component" value="Unassembled WGS sequence"/>
</dbReference>
<reference evidence="2" key="1">
    <citation type="journal article" date="2020" name="Toxins">
        <title>Phylogenomic Analysis of Secondary Metabolism in the Toxic Cyanobacterial Genera Anabaena, Dolichospermum and Aphanizomenon.</title>
        <authorList>
            <person name="Oesterholm J."/>
            <person name="Popin R.V."/>
            <person name="Fewer D.P."/>
            <person name="Sivonen K."/>
        </authorList>
    </citation>
    <scope>NUCLEOTIDE SEQUENCE [LARGE SCALE GENOMIC DNA]</scope>
    <source>
        <strain evidence="2">UHCC 0037</strain>
    </source>
</reference>
<proteinExistence type="predicted"/>
<keyword evidence="2" id="KW-1185">Reference proteome</keyword>
<name>A0ACC7S397_DOLFA</name>
<sequence>MINYSLIEEKIDEYNAIFSNAQPHPHLIIDGFLDPEVALKAYEFFPKMEEMDTLKDFRQNKAQDPDINKFDPIFNQIIFGHLQSERMLELLSRITNIPNLHADPQLYASGLAQGGNGSFLNVHIDNSSHPVEPWYRRLNLLVYLNKEWTEEKGGHLELWNKNMSDSRAILPIFNRMTIFATNKQSWHGHRHVNTPDGDTRKSINIYYFTKESPDGSDYYHVTSFKARKNETIKKILYPIDNLVRTTVRTLRPNKDSHAILLSKKDDLDKDSQNE</sequence>
<evidence type="ECO:0000313" key="1">
    <source>
        <dbReference type="EMBL" id="MTJ42486.1"/>
    </source>
</evidence>
<protein>
    <submittedName>
        <fullName evidence="1">2OG-Fe(II) oxygenase</fullName>
    </submittedName>
</protein>
<evidence type="ECO:0000313" key="2">
    <source>
        <dbReference type="Proteomes" id="UP001517388"/>
    </source>
</evidence>
<dbReference type="EMBL" id="VILF01000001">
    <property type="protein sequence ID" value="MTJ42486.1"/>
    <property type="molecule type" value="Genomic_DNA"/>
</dbReference>
<gene>
    <name evidence="1" type="ORF">FJR39_04285</name>
</gene>
<comment type="caution">
    <text evidence="1">The sequence shown here is derived from an EMBL/GenBank/DDBJ whole genome shotgun (WGS) entry which is preliminary data.</text>
</comment>
<organism evidence="1 2">
    <name type="scientific">Dolichospermum flos-aquae UHCC 0037</name>
    <dbReference type="NCBI Taxonomy" id="2590026"/>
    <lineage>
        <taxon>Bacteria</taxon>
        <taxon>Bacillati</taxon>
        <taxon>Cyanobacteriota</taxon>
        <taxon>Cyanophyceae</taxon>
        <taxon>Nostocales</taxon>
        <taxon>Aphanizomenonaceae</taxon>
        <taxon>Dolichospermum</taxon>
    </lineage>
</organism>
<accession>A0ACC7S397</accession>